<protein>
    <submittedName>
        <fullName evidence="2">Uncharacterized protein</fullName>
    </submittedName>
</protein>
<keyword evidence="3" id="KW-1185">Reference proteome</keyword>
<organism evidence="2 3">
    <name type="scientific">Cudoniella acicularis</name>
    <dbReference type="NCBI Taxonomy" id="354080"/>
    <lineage>
        <taxon>Eukaryota</taxon>
        <taxon>Fungi</taxon>
        <taxon>Dikarya</taxon>
        <taxon>Ascomycota</taxon>
        <taxon>Pezizomycotina</taxon>
        <taxon>Leotiomycetes</taxon>
        <taxon>Helotiales</taxon>
        <taxon>Tricladiaceae</taxon>
        <taxon>Cudoniella</taxon>
    </lineage>
</organism>
<comment type="caution">
    <text evidence="2">The sequence shown here is derived from an EMBL/GenBank/DDBJ whole genome shotgun (WGS) entry which is preliminary data.</text>
</comment>
<name>A0A8H4W6M0_9HELO</name>
<dbReference type="Proteomes" id="UP000566819">
    <property type="component" value="Unassembled WGS sequence"/>
</dbReference>
<sequence length="104" mass="11420">MSRVSQSTQPRPRGRVEVSSTRLVVGLRGAAGMSDEVSFDWTSMQILDVVKCVCLGKEGPLCATVLQLLLRARDTVSDRLSRAEAESQDKEESLHMSVAIESRN</sequence>
<dbReference type="EMBL" id="JAAMPI010000099">
    <property type="protein sequence ID" value="KAF4635787.1"/>
    <property type="molecule type" value="Genomic_DNA"/>
</dbReference>
<accession>A0A8H4W6M0</accession>
<reference evidence="2 3" key="1">
    <citation type="submission" date="2020-03" db="EMBL/GenBank/DDBJ databases">
        <title>Draft Genome Sequence of Cudoniella acicularis.</title>
        <authorList>
            <person name="Buettner E."/>
            <person name="Kellner H."/>
        </authorList>
    </citation>
    <scope>NUCLEOTIDE SEQUENCE [LARGE SCALE GENOMIC DNA]</scope>
    <source>
        <strain evidence="2 3">DSM 108380</strain>
    </source>
</reference>
<gene>
    <name evidence="2" type="ORF">G7Y89_g2309</name>
</gene>
<feature type="compositionally biased region" description="Basic and acidic residues" evidence="1">
    <location>
        <begin position="81"/>
        <end position="94"/>
    </location>
</feature>
<evidence type="ECO:0000313" key="2">
    <source>
        <dbReference type="EMBL" id="KAF4635787.1"/>
    </source>
</evidence>
<proteinExistence type="predicted"/>
<evidence type="ECO:0000256" key="1">
    <source>
        <dbReference type="SAM" id="MobiDB-lite"/>
    </source>
</evidence>
<evidence type="ECO:0000313" key="3">
    <source>
        <dbReference type="Proteomes" id="UP000566819"/>
    </source>
</evidence>
<feature type="region of interest" description="Disordered" evidence="1">
    <location>
        <begin position="81"/>
        <end position="104"/>
    </location>
</feature>
<dbReference type="AlphaFoldDB" id="A0A8H4W6M0"/>